<evidence type="ECO:0000256" key="2">
    <source>
        <dbReference type="ARBA" id="ARBA00022475"/>
    </source>
</evidence>
<keyword evidence="4 6" id="KW-1133">Transmembrane helix</keyword>
<name>A0A975GDR7_9BACT</name>
<feature type="transmembrane region" description="Helical" evidence="6">
    <location>
        <begin position="293"/>
        <end position="316"/>
    </location>
</feature>
<feature type="transmembrane region" description="Helical" evidence="6">
    <location>
        <begin position="204"/>
        <end position="220"/>
    </location>
</feature>
<evidence type="ECO:0000256" key="4">
    <source>
        <dbReference type="ARBA" id="ARBA00022989"/>
    </source>
</evidence>
<dbReference type="InterPro" id="IPR011701">
    <property type="entry name" value="MFS"/>
</dbReference>
<feature type="transmembrane region" description="Helical" evidence="6">
    <location>
        <begin position="107"/>
        <end position="129"/>
    </location>
</feature>
<feature type="transmembrane region" description="Helical" evidence="6">
    <location>
        <begin position="12"/>
        <end position="33"/>
    </location>
</feature>
<feature type="transmembrane region" description="Helical" evidence="6">
    <location>
        <begin position="166"/>
        <end position="184"/>
    </location>
</feature>
<feature type="transmembrane region" description="Helical" evidence="6">
    <location>
        <begin position="328"/>
        <end position="346"/>
    </location>
</feature>
<feature type="transmembrane region" description="Helical" evidence="6">
    <location>
        <begin position="77"/>
        <end position="95"/>
    </location>
</feature>
<dbReference type="RefSeq" id="WP_207561778.1">
    <property type="nucleotide sequence ID" value="NZ_CP046072.1"/>
</dbReference>
<accession>A0A975GDR7</accession>
<feature type="transmembrane region" description="Helical" evidence="6">
    <location>
        <begin position="269"/>
        <end position="287"/>
    </location>
</feature>
<feature type="transmembrane region" description="Helical" evidence="6">
    <location>
        <begin position="141"/>
        <end position="160"/>
    </location>
</feature>
<dbReference type="KEGG" id="saqt:GJV85_12890"/>
<comment type="subcellular location">
    <subcellularLocation>
        <location evidence="1">Cell membrane</location>
        <topology evidence="1">Multi-pass membrane protein</topology>
    </subcellularLocation>
</comment>
<reference evidence="8" key="1">
    <citation type="submission" date="2019-11" db="EMBL/GenBank/DDBJ databases">
        <authorList>
            <person name="Kojima H."/>
        </authorList>
    </citation>
    <scope>NUCLEOTIDE SEQUENCE</scope>
    <source>
        <strain evidence="8">H1576</strain>
    </source>
</reference>
<dbReference type="Pfam" id="PF07690">
    <property type="entry name" value="MFS_1"/>
    <property type="match status" value="1"/>
</dbReference>
<feature type="transmembrane region" description="Helical" evidence="6">
    <location>
        <begin position="358"/>
        <end position="380"/>
    </location>
</feature>
<dbReference type="InterPro" id="IPR020846">
    <property type="entry name" value="MFS_dom"/>
</dbReference>
<dbReference type="EMBL" id="CP046072">
    <property type="protein sequence ID" value="QSZ42965.1"/>
    <property type="molecule type" value="Genomic_DNA"/>
</dbReference>
<dbReference type="PROSITE" id="PS50850">
    <property type="entry name" value="MFS"/>
    <property type="match status" value="1"/>
</dbReference>
<evidence type="ECO:0000256" key="5">
    <source>
        <dbReference type="ARBA" id="ARBA00023136"/>
    </source>
</evidence>
<evidence type="ECO:0000313" key="9">
    <source>
        <dbReference type="Proteomes" id="UP000671852"/>
    </source>
</evidence>
<dbReference type="PANTHER" id="PTHR43124:SF3">
    <property type="entry name" value="CHLORAMPHENICOL EFFLUX PUMP RV0191"/>
    <property type="match status" value="1"/>
</dbReference>
<keyword evidence="5 6" id="KW-0472">Membrane</keyword>
<keyword evidence="9" id="KW-1185">Reference proteome</keyword>
<dbReference type="InterPro" id="IPR036259">
    <property type="entry name" value="MFS_trans_sf"/>
</dbReference>
<evidence type="ECO:0000313" key="8">
    <source>
        <dbReference type="EMBL" id="QSZ42965.1"/>
    </source>
</evidence>
<gene>
    <name evidence="8" type="ORF">GJV85_12890</name>
</gene>
<proteinExistence type="predicted"/>
<dbReference type="CDD" id="cd17473">
    <property type="entry name" value="MFS_arabinose_efflux_permease_like"/>
    <property type="match status" value="1"/>
</dbReference>
<dbReference type="Gene3D" id="1.20.1250.20">
    <property type="entry name" value="MFS general substrate transporter like domains"/>
    <property type="match status" value="1"/>
</dbReference>
<organism evidence="8 9">
    <name type="scientific">Sulfurimonas aquatica</name>
    <dbReference type="NCBI Taxonomy" id="2672570"/>
    <lineage>
        <taxon>Bacteria</taxon>
        <taxon>Pseudomonadati</taxon>
        <taxon>Campylobacterota</taxon>
        <taxon>Epsilonproteobacteria</taxon>
        <taxon>Campylobacterales</taxon>
        <taxon>Sulfurimonadaceae</taxon>
        <taxon>Sulfurimonas</taxon>
    </lineage>
</organism>
<protein>
    <submittedName>
        <fullName evidence="8">MFS transporter</fullName>
    </submittedName>
</protein>
<dbReference type="InterPro" id="IPR050189">
    <property type="entry name" value="MFS_Efflux_Transporters"/>
</dbReference>
<dbReference type="PANTHER" id="PTHR43124">
    <property type="entry name" value="PURINE EFFLUX PUMP PBUE"/>
    <property type="match status" value="1"/>
</dbReference>
<evidence type="ECO:0000259" key="7">
    <source>
        <dbReference type="PROSITE" id="PS50850"/>
    </source>
</evidence>
<evidence type="ECO:0000256" key="3">
    <source>
        <dbReference type="ARBA" id="ARBA00022692"/>
    </source>
</evidence>
<feature type="domain" description="Major facilitator superfamily (MFS) profile" evidence="7">
    <location>
        <begin position="8"/>
        <end position="380"/>
    </location>
</feature>
<dbReference type="GO" id="GO:0022857">
    <property type="term" value="F:transmembrane transporter activity"/>
    <property type="evidence" value="ECO:0007669"/>
    <property type="project" value="InterPro"/>
</dbReference>
<dbReference type="SUPFAM" id="SSF103473">
    <property type="entry name" value="MFS general substrate transporter"/>
    <property type="match status" value="1"/>
</dbReference>
<evidence type="ECO:0000256" key="6">
    <source>
        <dbReference type="SAM" id="Phobius"/>
    </source>
</evidence>
<sequence length="388" mass="43058">MRKIKTGTKIMLLSLSMLTIMSNVAVVTMLPHLSDVFSYEPNIELYSRLMITLPSLAIALLAPFLGHLIHNFGKRRAAISALLAFTLFGTAGLYLETIYELLISRFFFGISIAVLMIVSTSLVGDYFSAQTRHKFMGMQSAFISLGGIVFIVGGGILSDINWRYPFSIYFLGLLVLIFVIAYLVEFKGSHTQESEDKNINSNLFFIYLLAFAFMLVFYILPTQMPFLMIDVFHASGSMTGQIIATAFVFNALGALSFSKLKNYFNFSTLYILGLSIVGIGFFAIGQVNDIRFFFLTSPIVGFGGGILMTNTTAWMLSKAHSTKRVKASAYLTSSLFLGQFLSPLATMPIVHHYGVQNFFSICGITILVLILLFKVSLYLLSSSSFKVR</sequence>
<evidence type="ECO:0000256" key="1">
    <source>
        <dbReference type="ARBA" id="ARBA00004651"/>
    </source>
</evidence>
<dbReference type="AlphaFoldDB" id="A0A975GDR7"/>
<dbReference type="GO" id="GO:0005886">
    <property type="term" value="C:plasma membrane"/>
    <property type="evidence" value="ECO:0007669"/>
    <property type="project" value="UniProtKB-SubCell"/>
</dbReference>
<keyword evidence="2" id="KW-1003">Cell membrane</keyword>
<feature type="transmembrane region" description="Helical" evidence="6">
    <location>
        <begin position="45"/>
        <end position="65"/>
    </location>
</feature>
<dbReference type="Proteomes" id="UP000671852">
    <property type="component" value="Chromosome"/>
</dbReference>
<feature type="transmembrane region" description="Helical" evidence="6">
    <location>
        <begin position="240"/>
        <end position="257"/>
    </location>
</feature>
<keyword evidence="3 6" id="KW-0812">Transmembrane</keyword>
<reference evidence="8" key="2">
    <citation type="submission" date="2021-04" db="EMBL/GenBank/DDBJ databases">
        <title>Isolation and characterization of a novel species of the genus Sulfurimonas.</title>
        <authorList>
            <person name="Fukui M."/>
        </authorList>
    </citation>
    <scope>NUCLEOTIDE SEQUENCE</scope>
    <source>
        <strain evidence="8">H1576</strain>
    </source>
</reference>